<evidence type="ECO:0000256" key="2">
    <source>
        <dbReference type="SAM" id="Phobius"/>
    </source>
</evidence>
<accession>A0AAD1XSB2</accession>
<proteinExistence type="predicted"/>
<evidence type="ECO:0000256" key="1">
    <source>
        <dbReference type="SAM" id="MobiDB-lite"/>
    </source>
</evidence>
<dbReference type="Proteomes" id="UP001295684">
    <property type="component" value="Unassembled WGS sequence"/>
</dbReference>
<evidence type="ECO:0000313" key="3">
    <source>
        <dbReference type="EMBL" id="CAI2377958.1"/>
    </source>
</evidence>
<sequence>MKSLDSSLLSEIPESQLILLVVAIVGFIGLLIVIVIHHFYSKKKDMDLKLKLLRRYYKKREKRRQRTSQLLALAQFTSPKRYCDSLLGTPQKGCYRECDSLCSSTTRSRKASRLWELENSTDHRPPILKKYQSDTPSNKEDSCIRFRKYRIRDTESEVSPQKLQFSDDSYGSILHKRPRRTSSRDSISHRYAYRKESPRKDKDSLLNIFSFGASKDESDHYQDKDYPRRPRVLDLRCIDNKENVRPSNRWRPNYDPSRTQYTRQYEVKNSFGDYDLFGQNSFN</sequence>
<keyword evidence="4" id="KW-1185">Reference proteome</keyword>
<gene>
    <name evidence="3" type="ORF">ECRASSUSDP1_LOCUS19349</name>
</gene>
<feature type="transmembrane region" description="Helical" evidence="2">
    <location>
        <begin position="17"/>
        <end position="40"/>
    </location>
</feature>
<organism evidence="3 4">
    <name type="scientific">Euplotes crassus</name>
    <dbReference type="NCBI Taxonomy" id="5936"/>
    <lineage>
        <taxon>Eukaryota</taxon>
        <taxon>Sar</taxon>
        <taxon>Alveolata</taxon>
        <taxon>Ciliophora</taxon>
        <taxon>Intramacronucleata</taxon>
        <taxon>Spirotrichea</taxon>
        <taxon>Hypotrichia</taxon>
        <taxon>Euplotida</taxon>
        <taxon>Euplotidae</taxon>
        <taxon>Moneuplotes</taxon>
    </lineage>
</organism>
<protein>
    <submittedName>
        <fullName evidence="3">Uncharacterized protein</fullName>
    </submittedName>
</protein>
<keyword evidence="2" id="KW-0472">Membrane</keyword>
<keyword evidence="2" id="KW-1133">Transmembrane helix</keyword>
<dbReference type="AlphaFoldDB" id="A0AAD1XSB2"/>
<comment type="caution">
    <text evidence="3">The sequence shown here is derived from an EMBL/GenBank/DDBJ whole genome shotgun (WGS) entry which is preliminary data.</text>
</comment>
<dbReference type="EMBL" id="CAMPGE010019635">
    <property type="protein sequence ID" value="CAI2377958.1"/>
    <property type="molecule type" value="Genomic_DNA"/>
</dbReference>
<feature type="region of interest" description="Disordered" evidence="1">
    <location>
        <begin position="169"/>
        <end position="189"/>
    </location>
</feature>
<reference evidence="3" key="1">
    <citation type="submission" date="2023-07" db="EMBL/GenBank/DDBJ databases">
        <authorList>
            <consortium name="AG Swart"/>
            <person name="Singh M."/>
            <person name="Singh A."/>
            <person name="Seah K."/>
            <person name="Emmerich C."/>
        </authorList>
    </citation>
    <scope>NUCLEOTIDE SEQUENCE</scope>
    <source>
        <strain evidence="3">DP1</strain>
    </source>
</reference>
<evidence type="ECO:0000313" key="4">
    <source>
        <dbReference type="Proteomes" id="UP001295684"/>
    </source>
</evidence>
<keyword evidence="2" id="KW-0812">Transmembrane</keyword>
<name>A0AAD1XSB2_EUPCR</name>